<dbReference type="STRING" id="307121.GA0070620_0653"/>
<dbReference type="PANTHER" id="PTHR43477:SF1">
    <property type="entry name" value="DIHYDROANTICAPSIN 7-DEHYDROGENASE"/>
    <property type="match status" value="1"/>
</dbReference>
<reference evidence="4" key="1">
    <citation type="submission" date="2016-06" db="EMBL/GenBank/DDBJ databases">
        <authorList>
            <person name="Varghese N."/>
        </authorList>
    </citation>
    <scope>NUCLEOTIDE SEQUENCE [LARGE SCALE GENOMIC DNA]</scope>
    <source>
        <strain evidence="4">DSM 45344</strain>
    </source>
</reference>
<dbReference type="AlphaFoldDB" id="A0A1C3MXY4"/>
<evidence type="ECO:0000256" key="2">
    <source>
        <dbReference type="ARBA" id="ARBA00023002"/>
    </source>
</evidence>
<dbReference type="SUPFAM" id="SSF51735">
    <property type="entry name" value="NAD(P)-binding Rossmann-fold domains"/>
    <property type="match status" value="1"/>
</dbReference>
<dbReference type="Proteomes" id="UP000199393">
    <property type="component" value="Chromosome I"/>
</dbReference>
<keyword evidence="2" id="KW-0560">Oxidoreductase</keyword>
<proteinExistence type="inferred from homology"/>
<dbReference type="PATRIC" id="fig|307121.4.peg.669"/>
<sequence length="239" mass="24596">MTLTDQRVVVLGGTSGIGLATATLAAREGAQVVVASSNQRSVDRALSTLPAGTTGHVADLTDTGDVSRLFEDLGPFDHLIYTAGEPLALMSVDALDLAAARAAFELRYFGSLSAVNAAVPHLRAGGSITLTTGTANHRPGAGWSVAASITGAIDALVRALAVELAPLRVNAVSAGVIRSPLWDSLPEETREQMYAQLSASLPLGRVGEPEEVAQAFVYLLRSTYATGTVVTVDGGTLIA</sequence>
<dbReference type="InterPro" id="IPR036291">
    <property type="entry name" value="NAD(P)-bd_dom_sf"/>
</dbReference>
<evidence type="ECO:0000313" key="3">
    <source>
        <dbReference type="EMBL" id="SBV25183.1"/>
    </source>
</evidence>
<evidence type="ECO:0000256" key="1">
    <source>
        <dbReference type="ARBA" id="ARBA00006484"/>
    </source>
</evidence>
<gene>
    <name evidence="3" type="ORF">GA0070620_0653</name>
</gene>
<evidence type="ECO:0000313" key="4">
    <source>
        <dbReference type="Proteomes" id="UP000199393"/>
    </source>
</evidence>
<name>A0A1C3MXY4_9ACTN</name>
<dbReference type="OrthoDB" id="9806974at2"/>
<dbReference type="RefSeq" id="WP_091588443.1">
    <property type="nucleotide sequence ID" value="NZ_JBHRWG010000002.1"/>
</dbReference>
<dbReference type="InterPro" id="IPR051122">
    <property type="entry name" value="SDR_DHRS6-like"/>
</dbReference>
<dbReference type="InterPro" id="IPR002347">
    <property type="entry name" value="SDR_fam"/>
</dbReference>
<dbReference type="PRINTS" id="PR00081">
    <property type="entry name" value="GDHRDH"/>
</dbReference>
<dbReference type="Gene3D" id="3.40.50.720">
    <property type="entry name" value="NAD(P)-binding Rossmann-like Domain"/>
    <property type="match status" value="1"/>
</dbReference>
<dbReference type="GO" id="GO:0016491">
    <property type="term" value="F:oxidoreductase activity"/>
    <property type="evidence" value="ECO:0007669"/>
    <property type="project" value="UniProtKB-KW"/>
</dbReference>
<comment type="similarity">
    <text evidence="1">Belongs to the short-chain dehydrogenases/reductases (SDR) family.</text>
</comment>
<dbReference type="Pfam" id="PF13561">
    <property type="entry name" value="adh_short_C2"/>
    <property type="match status" value="1"/>
</dbReference>
<protein>
    <submittedName>
        <fullName evidence="3">NAD(P)-dependent dehydrogenase, short-chain alcohol dehydrogenase family</fullName>
    </submittedName>
</protein>
<dbReference type="PANTHER" id="PTHR43477">
    <property type="entry name" value="DIHYDROANTICAPSIN 7-DEHYDROGENASE"/>
    <property type="match status" value="1"/>
</dbReference>
<dbReference type="EMBL" id="LT598496">
    <property type="protein sequence ID" value="SBV25183.1"/>
    <property type="molecule type" value="Genomic_DNA"/>
</dbReference>
<accession>A0A1C3MXY4</accession>
<keyword evidence="4" id="KW-1185">Reference proteome</keyword>
<organism evidence="3 4">
    <name type="scientific">Micromonospora krabiensis</name>
    <dbReference type="NCBI Taxonomy" id="307121"/>
    <lineage>
        <taxon>Bacteria</taxon>
        <taxon>Bacillati</taxon>
        <taxon>Actinomycetota</taxon>
        <taxon>Actinomycetes</taxon>
        <taxon>Micromonosporales</taxon>
        <taxon>Micromonosporaceae</taxon>
        <taxon>Micromonospora</taxon>
    </lineage>
</organism>